<evidence type="ECO:0000256" key="1">
    <source>
        <dbReference type="ARBA" id="ARBA00022679"/>
    </source>
</evidence>
<evidence type="ECO:0000256" key="2">
    <source>
        <dbReference type="ARBA" id="ARBA00022741"/>
    </source>
</evidence>
<dbReference type="InterPro" id="IPR053149">
    <property type="entry name" value="TPK"/>
</dbReference>
<keyword evidence="3" id="KW-0418">Kinase</keyword>
<evidence type="ECO:0000313" key="7">
    <source>
        <dbReference type="EMBL" id="MEN1759486.1"/>
    </source>
</evidence>
<proteinExistence type="predicted"/>
<evidence type="ECO:0000259" key="6">
    <source>
        <dbReference type="SMART" id="SM00983"/>
    </source>
</evidence>
<dbReference type="InterPro" id="IPR007373">
    <property type="entry name" value="Thiamin_PyroPKinase_B1-bd"/>
</dbReference>
<dbReference type="GO" id="GO:0004788">
    <property type="term" value="F:thiamine diphosphokinase activity"/>
    <property type="evidence" value="ECO:0007669"/>
    <property type="project" value="UniProtKB-EC"/>
</dbReference>
<dbReference type="RefSeq" id="WP_343184833.1">
    <property type="nucleotide sequence ID" value="NZ_JBCITM010000002.1"/>
</dbReference>
<organism evidence="7 8">
    <name type="scientific">Anoxynatronum sibiricum</name>
    <dbReference type="NCBI Taxonomy" id="210623"/>
    <lineage>
        <taxon>Bacteria</taxon>
        <taxon>Bacillati</taxon>
        <taxon>Bacillota</taxon>
        <taxon>Clostridia</taxon>
        <taxon>Eubacteriales</taxon>
        <taxon>Clostridiaceae</taxon>
        <taxon>Anoxynatronum</taxon>
    </lineage>
</organism>
<dbReference type="Pfam" id="PF04263">
    <property type="entry name" value="TPK_catalytic"/>
    <property type="match status" value="1"/>
</dbReference>
<keyword evidence="2" id="KW-0547">Nucleotide-binding</keyword>
<evidence type="ECO:0000313" key="8">
    <source>
        <dbReference type="Proteomes" id="UP001407405"/>
    </source>
</evidence>
<dbReference type="InterPro" id="IPR007371">
    <property type="entry name" value="TPK_catalytic"/>
</dbReference>
<sequence>MRILVVTNGDVDDLAYLEEQASVHDMIICVDGAVRHLRPIGITPSILTGDLDSISDEDLQWVEDHHVPLLRYETRKDYTDTELALLHAIEKGARHVTMTGAIGSRIDHSLGNIFLLKLLWNHQVEGTIESEKVEMRIVGKEVNTLWRRGETVSFIPVSSVVTGLTLIGFEYPLNQATIDMGSSRCISNVIATDHPVIQVEKGLLLAIRNKSKEQSFR</sequence>
<evidence type="ECO:0000256" key="3">
    <source>
        <dbReference type="ARBA" id="ARBA00022777"/>
    </source>
</evidence>
<evidence type="ECO:0000256" key="5">
    <source>
        <dbReference type="NCBIfam" id="TIGR01378"/>
    </source>
</evidence>
<dbReference type="CDD" id="cd07995">
    <property type="entry name" value="TPK"/>
    <property type="match status" value="1"/>
</dbReference>
<name>A0ABU9VQS6_9CLOT</name>
<dbReference type="InterPro" id="IPR006282">
    <property type="entry name" value="Thi_PPkinase"/>
</dbReference>
<dbReference type="EC" id="2.7.6.2" evidence="5"/>
<dbReference type="InterPro" id="IPR036371">
    <property type="entry name" value="TPK_B1-bd_sf"/>
</dbReference>
<dbReference type="Pfam" id="PF04265">
    <property type="entry name" value="TPK_B1_binding"/>
    <property type="match status" value="1"/>
</dbReference>
<dbReference type="NCBIfam" id="TIGR01378">
    <property type="entry name" value="thi_PPkinase"/>
    <property type="match status" value="1"/>
</dbReference>
<gene>
    <name evidence="7" type="ORF">AAIG11_03275</name>
</gene>
<accession>A0ABU9VQS6</accession>
<reference evidence="7 8" key="1">
    <citation type="submission" date="2024-04" db="EMBL/GenBank/DDBJ databases">
        <title>Genome sequencing and metabolic network reconstruction of aminoacids and betaine degradation by Anoxynatronum sibiricum.</title>
        <authorList>
            <person name="Detkova E.N."/>
            <person name="Boltjanskaja Y.V."/>
            <person name="Mardanov A.V."/>
            <person name="Kevbrin V."/>
        </authorList>
    </citation>
    <scope>NUCLEOTIDE SEQUENCE [LARGE SCALE GENOMIC DNA]</scope>
    <source>
        <strain evidence="7 8">Z-7981</strain>
    </source>
</reference>
<keyword evidence="1 7" id="KW-0808">Transferase</keyword>
<feature type="domain" description="Thiamin pyrophosphokinase thiamin-binding" evidence="6">
    <location>
        <begin position="126"/>
        <end position="205"/>
    </location>
</feature>
<dbReference type="SUPFAM" id="SSF63862">
    <property type="entry name" value="Thiamin pyrophosphokinase, substrate-binding domain"/>
    <property type="match status" value="1"/>
</dbReference>
<dbReference type="PANTHER" id="PTHR41299">
    <property type="entry name" value="THIAMINE PYROPHOSPHOKINASE"/>
    <property type="match status" value="1"/>
</dbReference>
<keyword evidence="8" id="KW-1185">Reference proteome</keyword>
<dbReference type="Proteomes" id="UP001407405">
    <property type="component" value="Unassembled WGS sequence"/>
</dbReference>
<evidence type="ECO:0000256" key="4">
    <source>
        <dbReference type="ARBA" id="ARBA00022840"/>
    </source>
</evidence>
<dbReference type="SUPFAM" id="SSF63999">
    <property type="entry name" value="Thiamin pyrophosphokinase, catalytic domain"/>
    <property type="match status" value="1"/>
</dbReference>
<protein>
    <recommendedName>
        <fullName evidence="5">Thiamine diphosphokinase</fullName>
        <ecNumber evidence="5">2.7.6.2</ecNumber>
    </recommendedName>
</protein>
<dbReference type="Gene3D" id="3.40.50.10240">
    <property type="entry name" value="Thiamin pyrophosphokinase, catalytic domain"/>
    <property type="match status" value="1"/>
</dbReference>
<dbReference type="PANTHER" id="PTHR41299:SF1">
    <property type="entry name" value="THIAMINE PYROPHOSPHOKINASE"/>
    <property type="match status" value="1"/>
</dbReference>
<comment type="caution">
    <text evidence="7">The sequence shown here is derived from an EMBL/GenBank/DDBJ whole genome shotgun (WGS) entry which is preliminary data.</text>
</comment>
<keyword evidence="4" id="KW-0067">ATP-binding</keyword>
<dbReference type="SMART" id="SM00983">
    <property type="entry name" value="TPK_B1_binding"/>
    <property type="match status" value="1"/>
</dbReference>
<dbReference type="InterPro" id="IPR036759">
    <property type="entry name" value="TPK_catalytic_sf"/>
</dbReference>
<dbReference type="EMBL" id="JBCITM010000002">
    <property type="protein sequence ID" value="MEN1759486.1"/>
    <property type="molecule type" value="Genomic_DNA"/>
</dbReference>